<keyword evidence="1" id="KW-1133">Transmembrane helix</keyword>
<name>A0A4S5BV01_9BURK</name>
<dbReference type="PANTHER" id="PTHR32385">
    <property type="entry name" value="MANNOSYL PHOSPHORYLINOSITOL CERAMIDE SYNTHASE"/>
    <property type="match status" value="1"/>
</dbReference>
<keyword evidence="1" id="KW-0472">Membrane</keyword>
<dbReference type="InterPro" id="IPR051706">
    <property type="entry name" value="Glycosyltransferase_domain"/>
</dbReference>
<gene>
    <name evidence="2" type="ORF">E8K88_05125</name>
</gene>
<reference evidence="2 3" key="1">
    <citation type="submission" date="2019-04" db="EMBL/GenBank/DDBJ databases">
        <title>Lampropedia sp YIM MLB12 draf genome.</title>
        <authorList>
            <person name="Wang Y.-X."/>
        </authorList>
    </citation>
    <scope>NUCLEOTIDE SEQUENCE [LARGE SCALE GENOMIC DNA]</scope>
    <source>
        <strain evidence="2 3">YIM MLB12</strain>
    </source>
</reference>
<dbReference type="AlphaFoldDB" id="A0A4S5BV01"/>
<dbReference type="RefSeq" id="WP_136405588.1">
    <property type="nucleotide sequence ID" value="NZ_JARXRQ010000003.1"/>
</dbReference>
<dbReference type="OrthoDB" id="9802881at2"/>
<comment type="caution">
    <text evidence="2">The sequence shown here is derived from an EMBL/GenBank/DDBJ whole genome shotgun (WGS) entry which is preliminary data.</text>
</comment>
<organism evidence="2 3">
    <name type="scientific">Lampropedia aestuarii</name>
    <dbReference type="NCBI Taxonomy" id="2562762"/>
    <lineage>
        <taxon>Bacteria</taxon>
        <taxon>Pseudomonadati</taxon>
        <taxon>Pseudomonadota</taxon>
        <taxon>Betaproteobacteria</taxon>
        <taxon>Burkholderiales</taxon>
        <taxon>Comamonadaceae</taxon>
        <taxon>Lampropedia</taxon>
    </lineage>
</organism>
<dbReference type="Pfam" id="PF05704">
    <property type="entry name" value="Caps_synth"/>
    <property type="match status" value="1"/>
</dbReference>
<proteinExistence type="predicted"/>
<dbReference type="GO" id="GO:0051999">
    <property type="term" value="P:mannosyl-inositol phosphorylceramide biosynthetic process"/>
    <property type="evidence" value="ECO:0007669"/>
    <property type="project" value="TreeGrafter"/>
</dbReference>
<feature type="transmembrane region" description="Helical" evidence="1">
    <location>
        <begin position="6"/>
        <end position="33"/>
    </location>
</feature>
<sequence length="336" mass="38381">MSEQTVWSGVFWVVLVLLLVLVLAALAGVLWLMRKSRLQTLPKAQEVVLGDAQWPAEPAIPRTIWTYWHAATPPYVVQRCIAGWQRLNPGYQVHVLHPGNVAEFLPNVPESLGRLNIAKQTDWIRLALLHRYGGMWLDASIILTQPLDWVERERREEQAEFVGFYLEGYTTRAAFPVVESWFLAALPGSVFIRQWLERFEAAAITGETADYLAQLQQQGRYEALTQKIGDPSYHTIHVVAQDVLQSQSSGDAAMRLCLLRAEDTAYWLHVQSGWKRRPLFAKLLWTPGDASVWPPLVKLRGGERTKLNAWLVKKHYREGSLVERFLAQPKPSDRRV</sequence>
<dbReference type="GO" id="GO:0016020">
    <property type="term" value="C:membrane"/>
    <property type="evidence" value="ECO:0007669"/>
    <property type="project" value="GOC"/>
</dbReference>
<dbReference type="InterPro" id="IPR029044">
    <property type="entry name" value="Nucleotide-diphossugar_trans"/>
</dbReference>
<accession>A0A4S5BV01</accession>
<evidence type="ECO:0000313" key="3">
    <source>
        <dbReference type="Proteomes" id="UP000306236"/>
    </source>
</evidence>
<dbReference type="InterPro" id="IPR008441">
    <property type="entry name" value="AfumC-like_glycosyl_Trfase"/>
</dbReference>
<dbReference type="GO" id="GO:0000030">
    <property type="term" value="F:mannosyltransferase activity"/>
    <property type="evidence" value="ECO:0007669"/>
    <property type="project" value="TreeGrafter"/>
</dbReference>
<dbReference type="SUPFAM" id="SSF53448">
    <property type="entry name" value="Nucleotide-diphospho-sugar transferases"/>
    <property type="match status" value="1"/>
</dbReference>
<keyword evidence="3" id="KW-1185">Reference proteome</keyword>
<dbReference type="Proteomes" id="UP000306236">
    <property type="component" value="Unassembled WGS sequence"/>
</dbReference>
<evidence type="ECO:0000313" key="2">
    <source>
        <dbReference type="EMBL" id="THJ34875.1"/>
    </source>
</evidence>
<evidence type="ECO:0000256" key="1">
    <source>
        <dbReference type="SAM" id="Phobius"/>
    </source>
</evidence>
<keyword evidence="1" id="KW-0812">Transmembrane</keyword>
<evidence type="ECO:0008006" key="4">
    <source>
        <dbReference type="Google" id="ProtNLM"/>
    </source>
</evidence>
<dbReference type="EMBL" id="SSWX01000005">
    <property type="protein sequence ID" value="THJ34875.1"/>
    <property type="molecule type" value="Genomic_DNA"/>
</dbReference>
<protein>
    <recommendedName>
        <fullName evidence="4">Mannosyltransferase</fullName>
    </recommendedName>
</protein>
<dbReference type="PANTHER" id="PTHR32385:SF15">
    <property type="entry name" value="INOSITOL PHOSPHOCERAMIDE MANNOSYLTRANSFERASE 1"/>
    <property type="match status" value="1"/>
</dbReference>
<dbReference type="Gene3D" id="3.90.550.20">
    <property type="match status" value="1"/>
</dbReference>